<keyword evidence="7" id="KW-0804">Transcription</keyword>
<dbReference type="SUPFAM" id="SSF46689">
    <property type="entry name" value="Homeodomain-like"/>
    <property type="match status" value="2"/>
</dbReference>
<keyword evidence="2" id="KW-0963">Cytoplasm</keyword>
<proteinExistence type="predicted"/>
<dbReference type="InterPro" id="IPR009057">
    <property type="entry name" value="Homeodomain-like_sf"/>
</dbReference>
<dbReference type="InterPro" id="IPR011006">
    <property type="entry name" value="CheY-like_superfamily"/>
</dbReference>
<dbReference type="RefSeq" id="WP_095006107.1">
    <property type="nucleotide sequence ID" value="NZ_LHUG01000003.1"/>
</dbReference>
<dbReference type="PRINTS" id="PR00032">
    <property type="entry name" value="HTHARAC"/>
</dbReference>
<evidence type="ECO:0000256" key="1">
    <source>
        <dbReference type="ARBA" id="ARBA00004496"/>
    </source>
</evidence>
<dbReference type="InterPro" id="IPR051552">
    <property type="entry name" value="HptR"/>
</dbReference>
<keyword evidence="3 8" id="KW-0597">Phosphoprotein</keyword>
<dbReference type="Pfam" id="PF00072">
    <property type="entry name" value="Response_reg"/>
    <property type="match status" value="1"/>
</dbReference>
<dbReference type="CDD" id="cd17536">
    <property type="entry name" value="REC_YesN-like"/>
    <property type="match status" value="1"/>
</dbReference>
<feature type="domain" description="Response regulatory" evidence="10">
    <location>
        <begin position="3"/>
        <end position="120"/>
    </location>
</feature>
<keyword evidence="4" id="KW-0902">Two-component regulatory system</keyword>
<dbReference type="SMART" id="SM00448">
    <property type="entry name" value="REC"/>
    <property type="match status" value="1"/>
</dbReference>
<dbReference type="Pfam" id="PF12833">
    <property type="entry name" value="HTH_18"/>
    <property type="match status" value="1"/>
</dbReference>
<evidence type="ECO:0000256" key="4">
    <source>
        <dbReference type="ARBA" id="ARBA00023012"/>
    </source>
</evidence>
<dbReference type="AlphaFoldDB" id="A0A267HTL3"/>
<evidence type="ECO:0000313" key="11">
    <source>
        <dbReference type="EMBL" id="PAB01557.1"/>
    </source>
</evidence>
<evidence type="ECO:0000256" key="6">
    <source>
        <dbReference type="ARBA" id="ARBA00023125"/>
    </source>
</evidence>
<dbReference type="InterPro" id="IPR001789">
    <property type="entry name" value="Sig_transdc_resp-reg_receiver"/>
</dbReference>
<evidence type="ECO:0000256" key="8">
    <source>
        <dbReference type="PROSITE-ProRule" id="PRU00169"/>
    </source>
</evidence>
<comment type="caution">
    <text evidence="11">The sequence shown here is derived from an EMBL/GenBank/DDBJ whole genome shotgun (WGS) entry which is preliminary data.</text>
</comment>
<dbReference type="EMBL" id="LHUG01000003">
    <property type="protein sequence ID" value="PAB01557.1"/>
    <property type="molecule type" value="Genomic_DNA"/>
</dbReference>
<evidence type="ECO:0000256" key="7">
    <source>
        <dbReference type="ARBA" id="ARBA00023163"/>
    </source>
</evidence>
<dbReference type="Gene3D" id="3.40.50.2300">
    <property type="match status" value="1"/>
</dbReference>
<evidence type="ECO:0000313" key="12">
    <source>
        <dbReference type="Proteomes" id="UP000216797"/>
    </source>
</evidence>
<feature type="domain" description="HTH araC/xylS-type" evidence="9">
    <location>
        <begin position="386"/>
        <end position="484"/>
    </location>
</feature>
<organism evidence="11 12">
    <name type="scientific">Enterococcus canintestini</name>
    <dbReference type="NCBI Taxonomy" id="317010"/>
    <lineage>
        <taxon>Bacteria</taxon>
        <taxon>Bacillati</taxon>
        <taxon>Bacillota</taxon>
        <taxon>Bacilli</taxon>
        <taxon>Lactobacillales</taxon>
        <taxon>Enterococcaceae</taxon>
        <taxon>Enterococcus</taxon>
    </lineage>
</organism>
<comment type="subcellular location">
    <subcellularLocation>
        <location evidence="1">Cytoplasm</location>
    </subcellularLocation>
</comment>
<evidence type="ECO:0000256" key="5">
    <source>
        <dbReference type="ARBA" id="ARBA00023015"/>
    </source>
</evidence>
<dbReference type="SMART" id="SM00342">
    <property type="entry name" value="HTH_ARAC"/>
    <property type="match status" value="1"/>
</dbReference>
<keyword evidence="12" id="KW-1185">Reference proteome</keyword>
<dbReference type="PROSITE" id="PS50110">
    <property type="entry name" value="RESPONSE_REGULATORY"/>
    <property type="match status" value="1"/>
</dbReference>
<keyword evidence="5" id="KW-0805">Transcription regulation</keyword>
<evidence type="ECO:0000259" key="9">
    <source>
        <dbReference type="PROSITE" id="PS01124"/>
    </source>
</evidence>
<dbReference type="PANTHER" id="PTHR42713">
    <property type="entry name" value="HISTIDINE KINASE-RELATED"/>
    <property type="match status" value="1"/>
</dbReference>
<reference evidence="11 12" key="1">
    <citation type="submission" date="2015-08" db="EMBL/GenBank/DDBJ databases">
        <title>Enterococcus genome sequence.</title>
        <authorList>
            <person name="Acedo J.Z."/>
            <person name="Vederas J.C."/>
        </authorList>
    </citation>
    <scope>NUCLEOTIDE SEQUENCE [LARGE SCALE GENOMIC DNA]</scope>
    <source>
        <strain evidence="11 12">49</strain>
    </source>
</reference>
<dbReference type="GO" id="GO:0003700">
    <property type="term" value="F:DNA-binding transcription factor activity"/>
    <property type="evidence" value="ECO:0007669"/>
    <property type="project" value="InterPro"/>
</dbReference>
<gene>
    <name evidence="11" type="ORF">AKL21_03630</name>
</gene>
<dbReference type="Gene3D" id="1.10.10.60">
    <property type="entry name" value="Homeodomain-like"/>
    <property type="match status" value="2"/>
</dbReference>
<dbReference type="InterPro" id="IPR018062">
    <property type="entry name" value="HTH_AraC-typ_CS"/>
</dbReference>
<dbReference type="GO" id="GO:0000160">
    <property type="term" value="P:phosphorelay signal transduction system"/>
    <property type="evidence" value="ECO:0007669"/>
    <property type="project" value="UniProtKB-KW"/>
</dbReference>
<dbReference type="InterPro" id="IPR020449">
    <property type="entry name" value="Tscrpt_reg_AraC-type_HTH"/>
</dbReference>
<evidence type="ECO:0000256" key="2">
    <source>
        <dbReference type="ARBA" id="ARBA00022490"/>
    </source>
</evidence>
<dbReference type="Proteomes" id="UP000216797">
    <property type="component" value="Unassembled WGS sequence"/>
</dbReference>
<keyword evidence="6" id="KW-0238">DNA-binding</keyword>
<dbReference type="SUPFAM" id="SSF52172">
    <property type="entry name" value="CheY-like"/>
    <property type="match status" value="1"/>
</dbReference>
<dbReference type="GO" id="GO:0043565">
    <property type="term" value="F:sequence-specific DNA binding"/>
    <property type="evidence" value="ECO:0007669"/>
    <property type="project" value="InterPro"/>
</dbReference>
<accession>A0A267HTL3</accession>
<feature type="modified residue" description="4-aspartylphosphate" evidence="8">
    <location>
        <position position="55"/>
    </location>
</feature>
<dbReference type="InterPro" id="IPR018060">
    <property type="entry name" value="HTH_AraC"/>
</dbReference>
<dbReference type="PROSITE" id="PS01124">
    <property type="entry name" value="HTH_ARAC_FAMILY_2"/>
    <property type="match status" value="1"/>
</dbReference>
<name>A0A267HTL3_9ENTE</name>
<sequence length="494" mass="57197">MYKVMLVDDEYMILEGLKQILPWQELGFEIVKTARTAAEALAYLKVAPVDLVISDITMPEMSGIEMIDTAYKRGDKFAAIFLSGYQEFEYVKEGIRLGVKDYLVKPVDQEELLEIVEKIKVELDKTIQQQEKEQLVLENSLSRWLNDELNETDFFALMAHFGTNPLGPFTVIKILSESDILLAIGKEAKKIGQPLIISGGPQQHQQIILIFDGAGEKVLQFLAYLKRQYPKNLKIFVGETIQEWENLYESYEKVLQIEELNDFYPDLLPTSAADLAEEIGESEFSFLAFNKSLMIGDQKTIQQELDAIFEDAVIRQLQPENARYIAFLLFTDISRQYPTATKDIYEETIEKIRQSHTVYQLKELLEDVLQMAKRQPVEKQFSEMTQKVIEIVQKDYRQDLTLKLVADRLHLNAVYLGQVFKKEMHNSFSQYLNQIRIKRAQQLLLHSNLNINEIADEIGYNNTNYFSKMFKKLNGITPKEFRDAYHGDYADLKS</sequence>
<dbReference type="GO" id="GO:0005737">
    <property type="term" value="C:cytoplasm"/>
    <property type="evidence" value="ECO:0007669"/>
    <property type="project" value="UniProtKB-SubCell"/>
</dbReference>
<dbReference type="PROSITE" id="PS00041">
    <property type="entry name" value="HTH_ARAC_FAMILY_1"/>
    <property type="match status" value="1"/>
</dbReference>
<protein>
    <submittedName>
        <fullName evidence="11">AraC family transcriptional regulator</fullName>
    </submittedName>
</protein>
<evidence type="ECO:0000256" key="3">
    <source>
        <dbReference type="ARBA" id="ARBA00022553"/>
    </source>
</evidence>
<dbReference type="PANTHER" id="PTHR42713:SF3">
    <property type="entry name" value="TRANSCRIPTIONAL REGULATORY PROTEIN HPTR"/>
    <property type="match status" value="1"/>
</dbReference>
<evidence type="ECO:0000259" key="10">
    <source>
        <dbReference type="PROSITE" id="PS50110"/>
    </source>
</evidence>